<proteinExistence type="predicted"/>
<name>A0A9P4UTV1_9PLEO</name>
<dbReference type="Gene3D" id="3.30.40.10">
    <property type="entry name" value="Zinc/RING finger domain, C3HC4 (zinc finger)"/>
    <property type="match status" value="1"/>
</dbReference>
<organism evidence="7 8">
    <name type="scientific">Polyplosphaeria fusca</name>
    <dbReference type="NCBI Taxonomy" id="682080"/>
    <lineage>
        <taxon>Eukaryota</taxon>
        <taxon>Fungi</taxon>
        <taxon>Dikarya</taxon>
        <taxon>Ascomycota</taxon>
        <taxon>Pezizomycotina</taxon>
        <taxon>Dothideomycetes</taxon>
        <taxon>Pleosporomycetidae</taxon>
        <taxon>Pleosporales</taxon>
        <taxon>Tetraplosphaeriaceae</taxon>
        <taxon>Polyplosphaeria</taxon>
    </lineage>
</organism>
<evidence type="ECO:0000256" key="2">
    <source>
        <dbReference type="ARBA" id="ARBA00022771"/>
    </source>
</evidence>
<keyword evidence="2 4" id="KW-0863">Zinc-finger</keyword>
<dbReference type="InterPro" id="IPR001841">
    <property type="entry name" value="Znf_RING"/>
</dbReference>
<accession>A0A9P4UTV1</accession>
<dbReference type="GO" id="GO:0008270">
    <property type="term" value="F:zinc ion binding"/>
    <property type="evidence" value="ECO:0007669"/>
    <property type="project" value="UniProtKB-KW"/>
</dbReference>
<evidence type="ECO:0000313" key="7">
    <source>
        <dbReference type="EMBL" id="KAF2726509.1"/>
    </source>
</evidence>
<gene>
    <name evidence="7" type="ORF">EJ04DRAFT_530214</name>
</gene>
<protein>
    <recommendedName>
        <fullName evidence="6">RING-type domain-containing protein</fullName>
    </recommendedName>
</protein>
<dbReference type="InterPro" id="IPR027370">
    <property type="entry name" value="Znf-RING_euk"/>
</dbReference>
<reference evidence="7" key="1">
    <citation type="journal article" date="2020" name="Stud. Mycol.">
        <title>101 Dothideomycetes genomes: a test case for predicting lifestyles and emergence of pathogens.</title>
        <authorList>
            <person name="Haridas S."/>
            <person name="Albert R."/>
            <person name="Binder M."/>
            <person name="Bloem J."/>
            <person name="Labutti K."/>
            <person name="Salamov A."/>
            <person name="Andreopoulos B."/>
            <person name="Baker S."/>
            <person name="Barry K."/>
            <person name="Bills G."/>
            <person name="Bluhm B."/>
            <person name="Cannon C."/>
            <person name="Castanera R."/>
            <person name="Culley D."/>
            <person name="Daum C."/>
            <person name="Ezra D."/>
            <person name="Gonzalez J."/>
            <person name="Henrissat B."/>
            <person name="Kuo A."/>
            <person name="Liang C."/>
            <person name="Lipzen A."/>
            <person name="Lutzoni F."/>
            <person name="Magnuson J."/>
            <person name="Mondo S."/>
            <person name="Nolan M."/>
            <person name="Ohm R."/>
            <person name="Pangilinan J."/>
            <person name="Park H.-J."/>
            <person name="Ramirez L."/>
            <person name="Alfaro M."/>
            <person name="Sun H."/>
            <person name="Tritt A."/>
            <person name="Yoshinaga Y."/>
            <person name="Zwiers L.-H."/>
            <person name="Turgeon B."/>
            <person name="Goodwin S."/>
            <person name="Spatafora J."/>
            <person name="Crous P."/>
            <person name="Grigoriev I."/>
        </authorList>
    </citation>
    <scope>NUCLEOTIDE SEQUENCE</scope>
    <source>
        <strain evidence="7">CBS 125425</strain>
    </source>
</reference>
<feature type="domain" description="RING-type" evidence="6">
    <location>
        <begin position="78"/>
        <end position="137"/>
    </location>
</feature>
<evidence type="ECO:0000256" key="3">
    <source>
        <dbReference type="ARBA" id="ARBA00022833"/>
    </source>
</evidence>
<evidence type="ECO:0000256" key="1">
    <source>
        <dbReference type="ARBA" id="ARBA00022723"/>
    </source>
</evidence>
<evidence type="ECO:0000259" key="6">
    <source>
        <dbReference type="PROSITE" id="PS50089"/>
    </source>
</evidence>
<evidence type="ECO:0000256" key="5">
    <source>
        <dbReference type="SAM" id="MobiDB-lite"/>
    </source>
</evidence>
<dbReference type="Proteomes" id="UP000799444">
    <property type="component" value="Unassembled WGS sequence"/>
</dbReference>
<keyword evidence="1" id="KW-0479">Metal-binding</keyword>
<evidence type="ECO:0000256" key="4">
    <source>
        <dbReference type="PROSITE-ProRule" id="PRU00175"/>
    </source>
</evidence>
<feature type="region of interest" description="Disordered" evidence="5">
    <location>
        <begin position="1"/>
        <end position="48"/>
    </location>
</feature>
<keyword evidence="3" id="KW-0862">Zinc</keyword>
<comment type="caution">
    <text evidence="7">The sequence shown here is derived from an EMBL/GenBank/DDBJ whole genome shotgun (WGS) entry which is preliminary data.</text>
</comment>
<evidence type="ECO:0000313" key="8">
    <source>
        <dbReference type="Proteomes" id="UP000799444"/>
    </source>
</evidence>
<dbReference type="EMBL" id="ML996454">
    <property type="protein sequence ID" value="KAF2726509.1"/>
    <property type="molecule type" value="Genomic_DNA"/>
</dbReference>
<dbReference type="PROSITE" id="PS00518">
    <property type="entry name" value="ZF_RING_1"/>
    <property type="match status" value="1"/>
</dbReference>
<dbReference type="InterPro" id="IPR017907">
    <property type="entry name" value="Znf_RING_CS"/>
</dbReference>
<sequence>MDNPSHAFQPERSDKDERASDAPGELISGEVEAHMREEESDNVSIPSVPDLDSIFRDFDGLDNEPSSTRVSELEDDECPICCLPYEDEGLRRPHRPLHCEHVLCGDCLGFFFEASRGRSDLERHARDGEAFDPCPSCVLDNQHEAMIAELGHRFDIVDTYKTGYTLENYTVLRLSELEHHECPICRDVYEDEGPHRPIRSIYNGSPKLSSGTLPPGRRLKTNSVRILCTMY</sequence>
<dbReference type="InterPro" id="IPR013083">
    <property type="entry name" value="Znf_RING/FYVE/PHD"/>
</dbReference>
<dbReference type="AlphaFoldDB" id="A0A9P4UTV1"/>
<dbReference type="PROSITE" id="PS50089">
    <property type="entry name" value="ZF_RING_2"/>
    <property type="match status" value="1"/>
</dbReference>
<dbReference type="Pfam" id="PF13445">
    <property type="entry name" value="zf-RING_UBOX"/>
    <property type="match status" value="1"/>
</dbReference>
<feature type="compositionally biased region" description="Basic and acidic residues" evidence="5">
    <location>
        <begin position="9"/>
        <end position="20"/>
    </location>
</feature>
<keyword evidence="8" id="KW-1185">Reference proteome</keyword>